<gene>
    <name evidence="2" type="ORF">MQE35_04590</name>
</gene>
<protein>
    <submittedName>
        <fullName evidence="2">Lipid-binding SYLF domain-containing protein</fullName>
    </submittedName>
</protein>
<dbReference type="RefSeq" id="WP_255845061.1">
    <property type="nucleotide sequence ID" value="NZ_CP094358.1"/>
</dbReference>
<dbReference type="KEGG" id="fbm:MQE35_04590"/>
<sequence length="177" mass="18909">MKNLKKIGFLLIITLFAINVNAQTKKEQKIIDDAREAKSMLLKEESNIGDFFASSAGYVIFPNVGKGAFIIGAASGNGVVYQKGRVIGMADLKKINVGFQAGGQAIIEAIFFETEKELNDFKEGNFEFSGEASAVILKSGKAVNAQYKDGVAVFALPKAGLMAEAAVGGQKFSYDPL</sequence>
<dbReference type="EMBL" id="CP094358">
    <property type="protein sequence ID" value="UOB18569.1"/>
    <property type="molecule type" value="Genomic_DNA"/>
</dbReference>
<keyword evidence="3" id="KW-1185">Reference proteome</keyword>
<dbReference type="Proteomes" id="UP000831290">
    <property type="component" value="Chromosome"/>
</dbReference>
<feature type="chain" id="PRO_5038976379" evidence="1">
    <location>
        <begin position="23"/>
        <end position="177"/>
    </location>
</feature>
<evidence type="ECO:0000313" key="3">
    <source>
        <dbReference type="Proteomes" id="UP000831290"/>
    </source>
</evidence>
<keyword evidence="1" id="KW-0732">Signal</keyword>
<accession>A0A9E6ZMH7</accession>
<reference evidence="2" key="1">
    <citation type="submission" date="2022-03" db="EMBL/GenBank/DDBJ databases">
        <title>Description of Abyssus ytuae gen. nov., sp. nov., a novel member of the family Flavobacteriaceae isolated from the sediment of Mariana Trench.</title>
        <authorList>
            <person name="Zhang J."/>
            <person name="Xu X."/>
        </authorList>
    </citation>
    <scope>NUCLEOTIDE SEQUENCE</scope>
    <source>
        <strain evidence="2">MT3330</strain>
    </source>
</reference>
<name>A0A9E6ZMH7_9FLAO</name>
<feature type="signal peptide" evidence="1">
    <location>
        <begin position="1"/>
        <end position="22"/>
    </location>
</feature>
<organism evidence="2 3">
    <name type="scientific">Abyssalbus ytuae</name>
    <dbReference type="NCBI Taxonomy" id="2926907"/>
    <lineage>
        <taxon>Bacteria</taxon>
        <taxon>Pseudomonadati</taxon>
        <taxon>Bacteroidota</taxon>
        <taxon>Flavobacteriia</taxon>
        <taxon>Flavobacteriales</taxon>
        <taxon>Flavobacteriaceae</taxon>
        <taxon>Abyssalbus</taxon>
    </lineage>
</organism>
<evidence type="ECO:0000256" key="1">
    <source>
        <dbReference type="SAM" id="SignalP"/>
    </source>
</evidence>
<dbReference type="CDD" id="cd11524">
    <property type="entry name" value="SYLF"/>
    <property type="match status" value="1"/>
</dbReference>
<proteinExistence type="predicted"/>
<dbReference type="AlphaFoldDB" id="A0A9E6ZMH7"/>
<evidence type="ECO:0000313" key="2">
    <source>
        <dbReference type="EMBL" id="UOB18569.1"/>
    </source>
</evidence>